<evidence type="ECO:0000256" key="5">
    <source>
        <dbReference type="ARBA" id="ARBA00023204"/>
    </source>
</evidence>
<comment type="caution">
    <text evidence="8">The sequence shown here is derived from an EMBL/GenBank/DDBJ whole genome shotgun (WGS) entry which is preliminary data.</text>
</comment>
<keyword evidence="9" id="KW-1185">Reference proteome</keyword>
<keyword evidence="5" id="KW-0234">DNA repair</keyword>
<comment type="subcellular location">
    <subcellularLocation>
        <location evidence="1">Nucleus</location>
    </subcellularLocation>
</comment>
<evidence type="ECO:0000256" key="7">
    <source>
        <dbReference type="SAM" id="MobiDB-lite"/>
    </source>
</evidence>
<dbReference type="GO" id="GO:0003677">
    <property type="term" value="F:DNA binding"/>
    <property type="evidence" value="ECO:0007669"/>
    <property type="project" value="UniProtKB-KW"/>
</dbReference>
<dbReference type="GO" id="GO:0000712">
    <property type="term" value="P:resolution of meiotic recombination intermediates"/>
    <property type="evidence" value="ECO:0007669"/>
    <property type="project" value="TreeGrafter"/>
</dbReference>
<feature type="region of interest" description="Disordered" evidence="7">
    <location>
        <begin position="1"/>
        <end position="95"/>
    </location>
</feature>
<dbReference type="Gene3D" id="1.10.20.10">
    <property type="entry name" value="Histone, subunit A"/>
    <property type="match status" value="1"/>
</dbReference>
<dbReference type="CDD" id="cd22921">
    <property type="entry name" value="HFD_CENP-X"/>
    <property type="match status" value="1"/>
</dbReference>
<evidence type="ECO:0000256" key="1">
    <source>
        <dbReference type="ARBA" id="ARBA00004123"/>
    </source>
</evidence>
<evidence type="ECO:0000313" key="8">
    <source>
        <dbReference type="EMBL" id="KAK0639150.1"/>
    </source>
</evidence>
<dbReference type="PANTHER" id="PTHR28680">
    <property type="entry name" value="CENTROMERE PROTEIN X"/>
    <property type="match status" value="1"/>
</dbReference>
<accession>A0AA39XU47</accession>
<protein>
    <submittedName>
        <fullName evidence="8">CENP-S associating centromere protein X-domain-containing protein</fullName>
    </submittedName>
</protein>
<comment type="similarity">
    <text evidence="2">Belongs to the CENP-X/MHF2 family.</text>
</comment>
<keyword evidence="6" id="KW-0539">Nucleus</keyword>
<evidence type="ECO:0000256" key="4">
    <source>
        <dbReference type="ARBA" id="ARBA00023125"/>
    </source>
</evidence>
<dbReference type="GO" id="GO:0051382">
    <property type="term" value="P:kinetochore assembly"/>
    <property type="evidence" value="ECO:0007669"/>
    <property type="project" value="InterPro"/>
</dbReference>
<dbReference type="EMBL" id="JAULSV010000007">
    <property type="protein sequence ID" value="KAK0639150.1"/>
    <property type="molecule type" value="Genomic_DNA"/>
</dbReference>
<feature type="compositionally biased region" description="Low complexity" evidence="7">
    <location>
        <begin position="1"/>
        <end position="33"/>
    </location>
</feature>
<dbReference type="GO" id="GO:0046982">
    <property type="term" value="F:protein heterodimerization activity"/>
    <property type="evidence" value="ECO:0007669"/>
    <property type="project" value="InterPro"/>
</dbReference>
<evidence type="ECO:0000313" key="9">
    <source>
        <dbReference type="Proteomes" id="UP001174936"/>
    </source>
</evidence>
<dbReference type="InterPro" id="IPR009072">
    <property type="entry name" value="Histone-fold"/>
</dbReference>
<dbReference type="AlphaFoldDB" id="A0AA39XU47"/>
<proteinExistence type="inferred from homology"/>
<dbReference type="PANTHER" id="PTHR28680:SF1">
    <property type="entry name" value="CENTROMERE PROTEIN X"/>
    <property type="match status" value="1"/>
</dbReference>
<evidence type="ECO:0000256" key="2">
    <source>
        <dbReference type="ARBA" id="ARBA00009359"/>
    </source>
</evidence>
<organism evidence="8 9">
    <name type="scientific">Cercophora newfieldiana</name>
    <dbReference type="NCBI Taxonomy" id="92897"/>
    <lineage>
        <taxon>Eukaryota</taxon>
        <taxon>Fungi</taxon>
        <taxon>Dikarya</taxon>
        <taxon>Ascomycota</taxon>
        <taxon>Pezizomycotina</taxon>
        <taxon>Sordariomycetes</taxon>
        <taxon>Sordariomycetidae</taxon>
        <taxon>Sordariales</taxon>
        <taxon>Lasiosphaeriaceae</taxon>
        <taxon>Cercophora</taxon>
    </lineage>
</organism>
<keyword evidence="4" id="KW-0238">DNA-binding</keyword>
<dbReference type="GO" id="GO:0071821">
    <property type="term" value="C:FANCM-MHF complex"/>
    <property type="evidence" value="ECO:0007669"/>
    <property type="project" value="TreeGrafter"/>
</dbReference>
<dbReference type="InterPro" id="IPR018552">
    <property type="entry name" value="CENP-X"/>
</dbReference>
<feature type="compositionally biased region" description="Polar residues" evidence="7">
    <location>
        <begin position="37"/>
        <end position="51"/>
    </location>
</feature>
<sequence>MPPKKTTAAASAGRRAAASKAASKSKPAASKTANPRPRTSNASTGQGSARGSNAAREVVTIDSDEDEERVEESDYGMDDAEDESEEETRTTVPPELITRVLHEFFTKEGTRITRDANEAVVKYVDVFVREAIARTAAERGEGFLEVEDLEKVTPQLLMDL</sequence>
<dbReference type="Pfam" id="PF09415">
    <property type="entry name" value="CENP-X"/>
    <property type="match status" value="1"/>
</dbReference>
<name>A0AA39XU47_9PEZI</name>
<reference evidence="8" key="1">
    <citation type="submission" date="2023-06" db="EMBL/GenBank/DDBJ databases">
        <title>Genome-scale phylogeny and comparative genomics of the fungal order Sordariales.</title>
        <authorList>
            <consortium name="Lawrence Berkeley National Laboratory"/>
            <person name="Hensen N."/>
            <person name="Bonometti L."/>
            <person name="Westerberg I."/>
            <person name="Brannstrom I.O."/>
            <person name="Guillou S."/>
            <person name="Cros-Aarteil S."/>
            <person name="Calhoun S."/>
            <person name="Haridas S."/>
            <person name="Kuo A."/>
            <person name="Mondo S."/>
            <person name="Pangilinan J."/>
            <person name="Riley R."/>
            <person name="Labutti K."/>
            <person name="Andreopoulos B."/>
            <person name="Lipzen A."/>
            <person name="Chen C."/>
            <person name="Yanf M."/>
            <person name="Daum C."/>
            <person name="Ng V."/>
            <person name="Clum A."/>
            <person name="Steindorff A."/>
            <person name="Ohm R."/>
            <person name="Martin F."/>
            <person name="Silar P."/>
            <person name="Natvig D."/>
            <person name="Lalanne C."/>
            <person name="Gautier V."/>
            <person name="Ament-Velasquez S.L."/>
            <person name="Kruys A."/>
            <person name="Hutchinson M.I."/>
            <person name="Powell A.J."/>
            <person name="Barry K."/>
            <person name="Miller A.N."/>
            <person name="Grigoriev I.V."/>
            <person name="Debuchy R."/>
            <person name="Gladieux P."/>
            <person name="Thoren M.H."/>
            <person name="Johannesson H."/>
        </authorList>
    </citation>
    <scope>NUCLEOTIDE SEQUENCE</scope>
    <source>
        <strain evidence="8">SMH2532-1</strain>
    </source>
</reference>
<keyword evidence="3" id="KW-0227">DNA damage</keyword>
<dbReference type="Proteomes" id="UP001174936">
    <property type="component" value="Unassembled WGS sequence"/>
</dbReference>
<gene>
    <name evidence="8" type="ORF">B0T16DRAFT_338543</name>
</gene>
<feature type="compositionally biased region" description="Acidic residues" evidence="7">
    <location>
        <begin position="62"/>
        <end position="86"/>
    </location>
</feature>
<dbReference type="GO" id="GO:0031297">
    <property type="term" value="P:replication fork processing"/>
    <property type="evidence" value="ECO:0007669"/>
    <property type="project" value="TreeGrafter"/>
</dbReference>
<evidence type="ECO:0000256" key="3">
    <source>
        <dbReference type="ARBA" id="ARBA00022763"/>
    </source>
</evidence>
<dbReference type="GO" id="GO:0006281">
    <property type="term" value="P:DNA repair"/>
    <property type="evidence" value="ECO:0007669"/>
    <property type="project" value="UniProtKB-KW"/>
</dbReference>
<evidence type="ECO:0000256" key="6">
    <source>
        <dbReference type="ARBA" id="ARBA00023242"/>
    </source>
</evidence>